<comment type="similarity">
    <text evidence="2">Belongs to the autoinducer-2 exporter (AI-2E) (TC 2.A.86) family.</text>
</comment>
<proteinExistence type="inferred from homology"/>
<evidence type="ECO:0000313" key="7">
    <source>
        <dbReference type="EMBL" id="MBC8584698.1"/>
    </source>
</evidence>
<evidence type="ECO:0000256" key="3">
    <source>
        <dbReference type="ARBA" id="ARBA00022692"/>
    </source>
</evidence>
<name>A0A926IHH2_9FIRM</name>
<feature type="transmembrane region" description="Helical" evidence="6">
    <location>
        <begin position="7"/>
        <end position="27"/>
    </location>
</feature>
<feature type="transmembrane region" description="Helical" evidence="6">
    <location>
        <begin position="283"/>
        <end position="302"/>
    </location>
</feature>
<feature type="transmembrane region" description="Helical" evidence="6">
    <location>
        <begin position="33"/>
        <end position="52"/>
    </location>
</feature>
<keyword evidence="8" id="KW-1185">Reference proteome</keyword>
<keyword evidence="5 6" id="KW-0472">Membrane</keyword>
<keyword evidence="4 6" id="KW-1133">Transmembrane helix</keyword>
<dbReference type="NCBIfam" id="TIGR02872">
    <property type="entry name" value="spore_ytvI"/>
    <property type="match status" value="1"/>
</dbReference>
<feature type="transmembrane region" description="Helical" evidence="6">
    <location>
        <begin position="322"/>
        <end position="348"/>
    </location>
</feature>
<feature type="transmembrane region" description="Helical" evidence="6">
    <location>
        <begin position="64"/>
        <end position="90"/>
    </location>
</feature>
<dbReference type="RefSeq" id="WP_262394519.1">
    <property type="nucleotide sequence ID" value="NZ_JACRTD010000002.1"/>
</dbReference>
<feature type="transmembrane region" description="Helical" evidence="6">
    <location>
        <begin position="166"/>
        <end position="185"/>
    </location>
</feature>
<dbReference type="GO" id="GO:0016020">
    <property type="term" value="C:membrane"/>
    <property type="evidence" value="ECO:0007669"/>
    <property type="project" value="UniProtKB-SubCell"/>
</dbReference>
<dbReference type="AlphaFoldDB" id="A0A926IHH2"/>
<accession>A0A926IHH2</accession>
<organism evidence="7 8">
    <name type="scientific">Youxingia wuxianensis</name>
    <dbReference type="NCBI Taxonomy" id="2763678"/>
    <lineage>
        <taxon>Bacteria</taxon>
        <taxon>Bacillati</taxon>
        <taxon>Bacillota</taxon>
        <taxon>Clostridia</taxon>
        <taxon>Eubacteriales</taxon>
        <taxon>Oscillospiraceae</taxon>
        <taxon>Youxingia</taxon>
    </lineage>
</organism>
<reference evidence="7" key="1">
    <citation type="submission" date="2020-08" db="EMBL/GenBank/DDBJ databases">
        <title>Genome public.</title>
        <authorList>
            <person name="Liu C."/>
            <person name="Sun Q."/>
        </authorList>
    </citation>
    <scope>NUCLEOTIDE SEQUENCE</scope>
    <source>
        <strain evidence="7">NSJ-64</strain>
    </source>
</reference>
<protein>
    <submittedName>
        <fullName evidence="7">Sporulation integral membrane protein YtvI</fullName>
    </submittedName>
</protein>
<comment type="subcellular location">
    <subcellularLocation>
        <location evidence="1">Membrane</location>
        <topology evidence="1">Multi-pass membrane protein</topology>
    </subcellularLocation>
</comment>
<evidence type="ECO:0000256" key="1">
    <source>
        <dbReference type="ARBA" id="ARBA00004141"/>
    </source>
</evidence>
<evidence type="ECO:0000256" key="4">
    <source>
        <dbReference type="ARBA" id="ARBA00022989"/>
    </source>
</evidence>
<evidence type="ECO:0000256" key="6">
    <source>
        <dbReference type="SAM" id="Phobius"/>
    </source>
</evidence>
<dbReference type="Proteomes" id="UP000623678">
    <property type="component" value="Unassembled WGS sequence"/>
</dbReference>
<sequence>MSQESKVHSLINLLYFAAVLGLVFFLVRYVFFWLLPFILGFGIATLLRPAVMKISKSSHINKKVCAAALVALFYLSGIALLGAFLTVIAVQLYDLFLQLPQIYQETISPMLLKINDGFFNLAQRFSPDASNHMETLGEAVTSGLQQLAIDGSAKVVGGIAQVAGKLPMILIAAVFTFIISILISTNYSNVMKFFREILPRRFKARVSGLQQFMRDTIFSMVRAYIIIIAITFLELAAGLYLLGFDYWLSVAAIIALLDILPMIGSGTILVPWGLVLIAGSHPATGIGLLLLFAIIEIIRNIIEPKIVGAQIGLHPIVTITAMYAGLQIAGFLGLLCAPLAVLTVMYLYRTNSAE</sequence>
<evidence type="ECO:0000313" key="8">
    <source>
        <dbReference type="Proteomes" id="UP000623678"/>
    </source>
</evidence>
<dbReference type="InterPro" id="IPR014227">
    <property type="entry name" value="YtvI-like"/>
</dbReference>
<dbReference type="Pfam" id="PF01594">
    <property type="entry name" value="AI-2E_transport"/>
    <property type="match status" value="1"/>
</dbReference>
<dbReference type="EMBL" id="JACRTD010000002">
    <property type="protein sequence ID" value="MBC8584698.1"/>
    <property type="molecule type" value="Genomic_DNA"/>
</dbReference>
<comment type="caution">
    <text evidence="7">The sequence shown here is derived from an EMBL/GenBank/DDBJ whole genome shotgun (WGS) entry which is preliminary data.</text>
</comment>
<feature type="transmembrane region" description="Helical" evidence="6">
    <location>
        <begin position="248"/>
        <end position="276"/>
    </location>
</feature>
<keyword evidence="3 6" id="KW-0812">Transmembrane</keyword>
<evidence type="ECO:0000256" key="5">
    <source>
        <dbReference type="ARBA" id="ARBA00023136"/>
    </source>
</evidence>
<feature type="transmembrane region" description="Helical" evidence="6">
    <location>
        <begin position="223"/>
        <end position="242"/>
    </location>
</feature>
<gene>
    <name evidence="7" type="primary">ytvI</name>
    <name evidence="7" type="ORF">H8705_03800</name>
</gene>
<evidence type="ECO:0000256" key="2">
    <source>
        <dbReference type="ARBA" id="ARBA00009773"/>
    </source>
</evidence>
<dbReference type="InterPro" id="IPR002549">
    <property type="entry name" value="AI-2E-like"/>
</dbReference>